<dbReference type="OrthoDB" id="6500128at2759"/>
<proteinExistence type="inferred from homology"/>
<keyword evidence="9 11" id="KW-0472">Membrane</keyword>
<dbReference type="SMART" id="SM00382">
    <property type="entry name" value="AAA"/>
    <property type="match status" value="2"/>
</dbReference>
<dbReference type="PROSITE" id="PS50893">
    <property type="entry name" value="ABC_TRANSPORTER_2"/>
    <property type="match status" value="2"/>
</dbReference>
<gene>
    <name evidence="12" type="ORF">CTOB1V02_LOCUS7829</name>
</gene>
<feature type="transmembrane region" description="Helical" evidence="11">
    <location>
        <begin position="787"/>
        <end position="806"/>
    </location>
</feature>
<feature type="region of interest" description="Disordered" evidence="10">
    <location>
        <begin position="1321"/>
        <end position="1360"/>
    </location>
</feature>
<dbReference type="PANTHER" id="PTHR24223:SF456">
    <property type="entry name" value="MULTIDRUG RESISTANCE-ASSOCIATED PROTEIN LETHAL(2)03659"/>
    <property type="match status" value="1"/>
</dbReference>
<dbReference type="PANTHER" id="PTHR24223">
    <property type="entry name" value="ATP-BINDING CASSETTE SUB-FAMILY C"/>
    <property type="match status" value="1"/>
</dbReference>
<accession>A0A7R8WIY5</accession>
<dbReference type="InterPro" id="IPR003439">
    <property type="entry name" value="ABC_transporter-like_ATP-bd"/>
</dbReference>
<dbReference type="FunFam" id="1.20.1560.10:FF:000026">
    <property type="entry name" value="Multidrug resistance-associated protein lethal(2)03659"/>
    <property type="match status" value="1"/>
</dbReference>
<dbReference type="Pfam" id="PF00664">
    <property type="entry name" value="ABC_membrane"/>
    <property type="match status" value="2"/>
</dbReference>
<evidence type="ECO:0000313" key="12">
    <source>
        <dbReference type="EMBL" id="CAD7229964.1"/>
    </source>
</evidence>
<feature type="transmembrane region" description="Helical" evidence="11">
    <location>
        <begin position="857"/>
        <end position="881"/>
    </location>
</feature>
<evidence type="ECO:0000256" key="4">
    <source>
        <dbReference type="ARBA" id="ARBA00022692"/>
    </source>
</evidence>
<feature type="transmembrane region" description="Helical" evidence="11">
    <location>
        <begin position="326"/>
        <end position="347"/>
    </location>
</feature>
<dbReference type="EMBL" id="OB662379">
    <property type="protein sequence ID" value="CAD7229964.1"/>
    <property type="molecule type" value="Genomic_DNA"/>
</dbReference>
<dbReference type="SUPFAM" id="SSF52540">
    <property type="entry name" value="P-loop containing nucleoside triphosphate hydrolases"/>
    <property type="match status" value="2"/>
</dbReference>
<dbReference type="Gene3D" id="1.20.1560.10">
    <property type="entry name" value="ABC transporter type 1, transmembrane domain"/>
    <property type="match status" value="2"/>
</dbReference>
<keyword evidence="5" id="KW-0677">Repeat</keyword>
<dbReference type="CDD" id="cd03244">
    <property type="entry name" value="ABCC_MRP_domain2"/>
    <property type="match status" value="1"/>
</dbReference>
<feature type="transmembrane region" description="Helical" evidence="11">
    <location>
        <begin position="887"/>
        <end position="904"/>
    </location>
</feature>
<feature type="transmembrane region" description="Helical" evidence="11">
    <location>
        <begin position="732"/>
        <end position="751"/>
    </location>
</feature>
<dbReference type="GO" id="GO:0140359">
    <property type="term" value="F:ABC-type transporter activity"/>
    <property type="evidence" value="ECO:0007669"/>
    <property type="project" value="InterPro"/>
</dbReference>
<dbReference type="FunFam" id="1.20.1560.10:FF:000014">
    <property type="entry name" value="Multidrug resistance-associated protein member 4"/>
    <property type="match status" value="1"/>
</dbReference>
<keyword evidence="8 11" id="KW-1133">Transmembrane helix</keyword>
<feature type="region of interest" description="Disordered" evidence="10">
    <location>
        <begin position="1043"/>
        <end position="1062"/>
    </location>
</feature>
<dbReference type="InterPro" id="IPR011527">
    <property type="entry name" value="ABC1_TM_dom"/>
</dbReference>
<evidence type="ECO:0000256" key="11">
    <source>
        <dbReference type="SAM" id="Phobius"/>
    </source>
</evidence>
<organism evidence="12">
    <name type="scientific">Cyprideis torosa</name>
    <dbReference type="NCBI Taxonomy" id="163714"/>
    <lineage>
        <taxon>Eukaryota</taxon>
        <taxon>Metazoa</taxon>
        <taxon>Ecdysozoa</taxon>
        <taxon>Arthropoda</taxon>
        <taxon>Crustacea</taxon>
        <taxon>Oligostraca</taxon>
        <taxon>Ostracoda</taxon>
        <taxon>Podocopa</taxon>
        <taxon>Podocopida</taxon>
        <taxon>Cytherocopina</taxon>
        <taxon>Cytheroidea</taxon>
        <taxon>Cytherideidae</taxon>
        <taxon>Cyprideis</taxon>
    </lineage>
</organism>
<dbReference type="PROSITE" id="PS00211">
    <property type="entry name" value="ABC_TRANSPORTER_1"/>
    <property type="match status" value="2"/>
</dbReference>
<dbReference type="FunFam" id="3.40.50.300:FF:000973">
    <property type="entry name" value="Multidrug resistance-associated protein 4"/>
    <property type="match status" value="1"/>
</dbReference>
<feature type="region of interest" description="Disordered" evidence="10">
    <location>
        <begin position="1"/>
        <end position="26"/>
    </location>
</feature>
<keyword evidence="4 11" id="KW-0812">Transmembrane</keyword>
<dbReference type="InterPro" id="IPR027417">
    <property type="entry name" value="P-loop_NTPase"/>
</dbReference>
<evidence type="ECO:0000256" key="3">
    <source>
        <dbReference type="ARBA" id="ARBA00022448"/>
    </source>
</evidence>
<dbReference type="CDD" id="cd18593">
    <property type="entry name" value="ABC_6TM_MRP4_D1_like"/>
    <property type="match status" value="1"/>
</dbReference>
<evidence type="ECO:0000256" key="9">
    <source>
        <dbReference type="ARBA" id="ARBA00023136"/>
    </source>
</evidence>
<keyword evidence="7" id="KW-0067">ATP-binding</keyword>
<evidence type="ECO:0000256" key="10">
    <source>
        <dbReference type="SAM" id="MobiDB-lite"/>
    </source>
</evidence>
<evidence type="ECO:0000256" key="6">
    <source>
        <dbReference type="ARBA" id="ARBA00022741"/>
    </source>
</evidence>
<dbReference type="InterPro" id="IPR003593">
    <property type="entry name" value="AAA+_ATPase"/>
</dbReference>
<keyword evidence="6" id="KW-0547">Nucleotide-binding</keyword>
<dbReference type="InterPro" id="IPR050173">
    <property type="entry name" value="ABC_transporter_C-like"/>
</dbReference>
<dbReference type="FunFam" id="3.40.50.300:FF:000163">
    <property type="entry name" value="Multidrug resistance-associated protein member 4"/>
    <property type="match status" value="1"/>
</dbReference>
<dbReference type="InterPro" id="IPR030240">
    <property type="entry name" value="ABCC4_TMD1"/>
</dbReference>
<dbReference type="PROSITE" id="PS50929">
    <property type="entry name" value="ABC_TM1F"/>
    <property type="match status" value="2"/>
</dbReference>
<dbReference type="SUPFAM" id="SSF90123">
    <property type="entry name" value="ABC transporter transmembrane region"/>
    <property type="match status" value="2"/>
</dbReference>
<dbReference type="InterPro" id="IPR036640">
    <property type="entry name" value="ABC1_TM_sf"/>
</dbReference>
<reference evidence="12" key="1">
    <citation type="submission" date="2020-11" db="EMBL/GenBank/DDBJ databases">
        <authorList>
            <person name="Tran Van P."/>
        </authorList>
    </citation>
    <scope>NUCLEOTIDE SEQUENCE</scope>
</reference>
<dbReference type="Pfam" id="PF00005">
    <property type="entry name" value="ABC_tran"/>
    <property type="match status" value="2"/>
</dbReference>
<comment type="subcellular location">
    <subcellularLocation>
        <location evidence="1">Membrane</location>
        <topology evidence="1">Multi-pass membrane protein</topology>
    </subcellularLocation>
</comment>
<feature type="transmembrane region" description="Helical" evidence="11">
    <location>
        <begin position="969"/>
        <end position="991"/>
    </location>
</feature>
<evidence type="ECO:0000256" key="2">
    <source>
        <dbReference type="ARBA" id="ARBA00009726"/>
    </source>
</evidence>
<name>A0A7R8WIY5_9CRUS</name>
<evidence type="ECO:0000256" key="5">
    <source>
        <dbReference type="ARBA" id="ARBA00022737"/>
    </source>
</evidence>
<feature type="compositionally biased region" description="Low complexity" evidence="10">
    <location>
        <begin position="1"/>
        <end position="11"/>
    </location>
</feature>
<dbReference type="InterPro" id="IPR017871">
    <property type="entry name" value="ABC_transporter-like_CS"/>
</dbReference>
<dbReference type="GO" id="GO:0016020">
    <property type="term" value="C:membrane"/>
    <property type="evidence" value="ECO:0007669"/>
    <property type="project" value="UniProtKB-SubCell"/>
</dbReference>
<dbReference type="Gene3D" id="3.40.50.300">
    <property type="entry name" value="P-loop containing nucleotide triphosphate hydrolases"/>
    <property type="match status" value="2"/>
</dbReference>
<evidence type="ECO:0000256" key="8">
    <source>
        <dbReference type="ARBA" id="ARBA00022989"/>
    </source>
</evidence>
<feature type="transmembrane region" description="Helical" evidence="11">
    <location>
        <begin position="138"/>
        <end position="160"/>
    </location>
</feature>
<feature type="compositionally biased region" description="Basic and acidic residues" evidence="10">
    <location>
        <begin position="1324"/>
        <end position="1335"/>
    </location>
</feature>
<protein>
    <submittedName>
        <fullName evidence="12">Uncharacterized protein</fullName>
    </submittedName>
</protein>
<feature type="compositionally biased region" description="Acidic residues" evidence="10">
    <location>
        <begin position="1351"/>
        <end position="1360"/>
    </location>
</feature>
<dbReference type="CDD" id="cd03250">
    <property type="entry name" value="ABCC_MRP_domain1"/>
    <property type="match status" value="1"/>
</dbReference>
<evidence type="ECO:0000256" key="7">
    <source>
        <dbReference type="ARBA" id="ARBA00022840"/>
    </source>
</evidence>
<feature type="region of interest" description="Disordered" evidence="10">
    <location>
        <begin position="648"/>
        <end position="679"/>
    </location>
</feature>
<sequence length="1360" mass="152162">MSRSGKGNPKNGPMPPAKDSSKTRSCPYEKANTFSKSCMWWVTPMLFKGYNKELEMEDLWDIPRHDESEHLGDQLQRHFHESKSLLKAIFKTFGLKMFKLTLIALLEETVIKLSQPLLMMYLMRYFSGDHQYTRRDGYLFSSGIVAASVLFIFVHHRLFLGTFRLGMKTRVACCSLIYRKAVTLSQGALGQTTTGQMVNLLSNDVQRFDMSFVFIPHLIAGPLQSLISVGIIGYFVSWPVSVAGFTALFLIVPLQTYLGKVFSKFRLKTAGKTDERVRLMSEILDGMRIIKMYAWEKPFAEKVDFARRAEVKVIQAVSFLRGFNMAMFFMVSRVVLLVTFVTFVLIGEKITAEKVFLTVATFNTVRLMMTYCFPNAIGMGAETLVSCKRLENFLLLSERVTPPDFFLPDASGKLSTNIFIEDTLHVENISASWNPESGTETLSDISLTIGPGELVAVVGMVGAGKSSLLQAILRELPLTKGTIRCPKKIGYTAQEAWVFAGTIEENILLSRPMDEVLFKKVVRACAFDVDLNQFPSRQKTFVGDRGVTLSGGQKARLSLARALYQEADLYLLDDPLSAVDAHVGRHLFDFCIMKYLKDKPRLLVTHQLQFLSKADKIIVLHDGRVRASGSMQDLKKAGIDVNKYIAQEDSTASPEQKQEGKEAAMTQKRKRNLSTSSAGSVMSATSFGQFGIEGNQETLQPLPPLTHGQVAELRSEGQVEWKTYWTYFKAGASYPSLIFVIICNILAQIAFSGSDMWLSYWTNMEAEKNTTIPESEYIWYERTYGAMYIYAGIVLSLILLSLVRSWHVMSICMKASVNLHSKMFNSVLRAPMKFFDNNPVGRTLNRFSRDTGNMDELLPTLLLDVVLAFLSILGVVAVIAIVNPWMVIPSLITCFIVYYTRKFYLATSRQIKRLEGTSRSPVFSHLAATLQGLDTIRACKVETDFCHRFDYLQDQHSKAFFLFLSTSRWLGVALDILVAVYLACVTYSFMIAESQDAGVVGLAISSAVTVTGMLQWGSKQSAEMENQFTSVERIIEYTDLPPEAELDSRPDKKPNPSWPAQGGIKLENVGLTYDTDPDVRPVLSGLNLEIHPREKIGIVGRTGAGKSSFIVALFRLVEPFGTLTIDGIDTKSIGLHDLRQKLSIIPQEPVLFAGSVRKNLDPFSKSSDDQLWDALEQVQLKEPISQLSGGLEAMIADRGTNFSVGQRQLICLARAILNKNRILILDEATANVDLRTDQLIQQALRTKFVDCTTITIAHRLDTIIDSDRIIVLEAGRLAQFGSPHQLLQDKSGIFHKLLQQTGPNTFKSLYLQAAEAYEKKHHNEHLNTDPANSKEEDVESFGDAASILQESGDEESERSE</sequence>
<evidence type="ECO:0000256" key="1">
    <source>
        <dbReference type="ARBA" id="ARBA00004141"/>
    </source>
</evidence>
<keyword evidence="3" id="KW-0813">Transport</keyword>
<dbReference type="GO" id="GO:0016887">
    <property type="term" value="F:ATP hydrolysis activity"/>
    <property type="evidence" value="ECO:0007669"/>
    <property type="project" value="InterPro"/>
</dbReference>
<comment type="similarity">
    <text evidence="2">Belongs to the ABC transporter superfamily. ABCC family. Conjugate transporter (TC 3.A.1.208) subfamily.</text>
</comment>
<dbReference type="GO" id="GO:0005524">
    <property type="term" value="F:ATP binding"/>
    <property type="evidence" value="ECO:0007669"/>
    <property type="project" value="UniProtKB-KW"/>
</dbReference>
<feature type="transmembrane region" description="Helical" evidence="11">
    <location>
        <begin position="242"/>
        <end position="262"/>
    </location>
</feature>
<feature type="transmembrane region" description="Helical" evidence="11">
    <location>
        <begin position="212"/>
        <end position="236"/>
    </location>
</feature>